<dbReference type="PROSITE" id="PS00211">
    <property type="entry name" value="ABC_TRANSPORTER_1"/>
    <property type="match status" value="1"/>
</dbReference>
<dbReference type="RefSeq" id="WP_071504096.1">
    <property type="nucleotide sequence ID" value="NZ_MORL01000007.1"/>
</dbReference>
<dbReference type="InterPro" id="IPR003593">
    <property type="entry name" value="AAA+_ATPase"/>
</dbReference>
<gene>
    <name evidence="5" type="ORF">BLX24_15660</name>
</gene>
<reference evidence="5 6" key="1">
    <citation type="submission" date="2016-10" db="EMBL/GenBank/DDBJ databases">
        <title>Arsenicibacter rosenii gen. nov., sp. nov., an efficient arsenic-methylating bacterium isolated from an arsenic-contaminated paddy soil.</title>
        <authorList>
            <person name="Huang K."/>
        </authorList>
    </citation>
    <scope>NUCLEOTIDE SEQUENCE [LARGE SCALE GENOMIC DNA]</scope>
    <source>
        <strain evidence="5 6">SM-1</strain>
    </source>
</reference>
<dbReference type="PROSITE" id="PS50893">
    <property type="entry name" value="ABC_TRANSPORTER_2"/>
    <property type="match status" value="1"/>
</dbReference>
<dbReference type="GO" id="GO:0005524">
    <property type="term" value="F:ATP binding"/>
    <property type="evidence" value="ECO:0007669"/>
    <property type="project" value="UniProtKB-KW"/>
</dbReference>
<keyword evidence="6" id="KW-1185">Reference proteome</keyword>
<evidence type="ECO:0000256" key="3">
    <source>
        <dbReference type="ARBA" id="ARBA00022840"/>
    </source>
</evidence>
<comment type="caution">
    <text evidence="5">The sequence shown here is derived from an EMBL/GenBank/DDBJ whole genome shotgun (WGS) entry which is preliminary data.</text>
</comment>
<evidence type="ECO:0000259" key="4">
    <source>
        <dbReference type="PROSITE" id="PS50893"/>
    </source>
</evidence>
<dbReference type="PANTHER" id="PTHR19211">
    <property type="entry name" value="ATP-BINDING TRANSPORT PROTEIN-RELATED"/>
    <property type="match status" value="1"/>
</dbReference>
<sequence>MSIIVNALTYTHPDRELLFDNLTVAVSSGHKAALVGNNGAGKSTLLKLIAGRLQPVAGTISLADTPWYIPQHTGQFDELTVAGLLGADQKRMALQAILTGDMAEHHFATLNDDWDIDERLEAALTHWHLAHLSPDQPVRSLSGGEKTRVLLAGVLIHAPSVLLMDEPSNHLDTESRHLLYAMIQQFKGTLLVISHDRLRQDHIAQADHRAVIACIG</sequence>
<dbReference type="SUPFAM" id="SSF52540">
    <property type="entry name" value="P-loop containing nucleoside triphosphate hydrolases"/>
    <property type="match status" value="1"/>
</dbReference>
<dbReference type="SMART" id="SM00382">
    <property type="entry name" value="AAA"/>
    <property type="match status" value="1"/>
</dbReference>
<dbReference type="InterPro" id="IPR050611">
    <property type="entry name" value="ABCF"/>
</dbReference>
<dbReference type="EMBL" id="MORL01000007">
    <property type="protein sequence ID" value="OIN58424.1"/>
    <property type="molecule type" value="Genomic_DNA"/>
</dbReference>
<dbReference type="InterPro" id="IPR003439">
    <property type="entry name" value="ABC_transporter-like_ATP-bd"/>
</dbReference>
<proteinExistence type="predicted"/>
<dbReference type="Proteomes" id="UP000181790">
    <property type="component" value="Unassembled WGS sequence"/>
</dbReference>
<evidence type="ECO:0000256" key="1">
    <source>
        <dbReference type="ARBA" id="ARBA00022737"/>
    </source>
</evidence>
<dbReference type="InterPro" id="IPR017871">
    <property type="entry name" value="ABC_transporter-like_CS"/>
</dbReference>
<accession>A0A1S2VI40</accession>
<dbReference type="CDD" id="cd03221">
    <property type="entry name" value="ABCF_EF-3"/>
    <property type="match status" value="1"/>
</dbReference>
<keyword evidence="2" id="KW-0547">Nucleotide-binding</keyword>
<protein>
    <recommendedName>
        <fullName evidence="4">ABC transporter domain-containing protein</fullName>
    </recommendedName>
</protein>
<evidence type="ECO:0000313" key="6">
    <source>
        <dbReference type="Proteomes" id="UP000181790"/>
    </source>
</evidence>
<feature type="domain" description="ABC transporter" evidence="4">
    <location>
        <begin position="3"/>
        <end position="214"/>
    </location>
</feature>
<dbReference type="AlphaFoldDB" id="A0A1S2VI40"/>
<name>A0A1S2VI40_9BACT</name>
<dbReference type="Gene3D" id="3.40.50.300">
    <property type="entry name" value="P-loop containing nucleotide triphosphate hydrolases"/>
    <property type="match status" value="1"/>
</dbReference>
<keyword evidence="1" id="KW-0677">Repeat</keyword>
<dbReference type="Pfam" id="PF00005">
    <property type="entry name" value="ABC_tran"/>
    <property type="match status" value="1"/>
</dbReference>
<evidence type="ECO:0000256" key="2">
    <source>
        <dbReference type="ARBA" id="ARBA00022741"/>
    </source>
</evidence>
<evidence type="ECO:0000313" key="5">
    <source>
        <dbReference type="EMBL" id="OIN58424.1"/>
    </source>
</evidence>
<dbReference type="GO" id="GO:0016887">
    <property type="term" value="F:ATP hydrolysis activity"/>
    <property type="evidence" value="ECO:0007669"/>
    <property type="project" value="InterPro"/>
</dbReference>
<dbReference type="InterPro" id="IPR027417">
    <property type="entry name" value="P-loop_NTPase"/>
</dbReference>
<organism evidence="5 6">
    <name type="scientific">Arsenicibacter rosenii</name>
    <dbReference type="NCBI Taxonomy" id="1750698"/>
    <lineage>
        <taxon>Bacteria</taxon>
        <taxon>Pseudomonadati</taxon>
        <taxon>Bacteroidota</taxon>
        <taxon>Cytophagia</taxon>
        <taxon>Cytophagales</taxon>
        <taxon>Spirosomataceae</taxon>
        <taxon>Arsenicibacter</taxon>
    </lineage>
</organism>
<keyword evidence="3" id="KW-0067">ATP-binding</keyword>